<dbReference type="PANTHER" id="PTHR33545:SF9">
    <property type="entry name" value="UPF0750 MEMBRANE PROTEIN YITE"/>
    <property type="match status" value="1"/>
</dbReference>
<comment type="subcellular location">
    <subcellularLocation>
        <location evidence="1">Cell membrane</location>
        <topology evidence="1">Multi-pass membrane protein</topology>
    </subcellularLocation>
</comment>
<evidence type="ECO:0000259" key="7">
    <source>
        <dbReference type="Pfam" id="PF10035"/>
    </source>
</evidence>
<evidence type="ECO:0000256" key="1">
    <source>
        <dbReference type="ARBA" id="ARBA00004651"/>
    </source>
</evidence>
<evidence type="ECO:0000256" key="6">
    <source>
        <dbReference type="SAM" id="Phobius"/>
    </source>
</evidence>
<sequence>MVKPHKKRARHASPIQRRLQQPLGRKIMEYLLLFIGSGLIALSFNLFLSPNQVASGGVSGISIIVQEVLGIEPALTQWALNIPLFIVGTWVLGGQFGVKTAVGTVLLPLLILLTRGLPALTDNLLLAGIYGGMLVGMGLGLVFRGRASTGGLDLAAQMIHRLTGLSLGLAVAMLDGLVILTAGIVLSPEKAMYALIGLFVTSKTINVVQLGLSYSKVAFIISDEVEAIRQAILVELDRGLTQLHATGGYTGEDRQVLMVVVGQTEVSRLKELVKATDPGAFVILSDTNEVLGEGFKLHGSP</sequence>
<dbReference type="RefSeq" id="WP_094014806.1">
    <property type="nucleotide sequence ID" value="NZ_NMQW01000015.1"/>
</dbReference>
<proteinExistence type="predicted"/>
<dbReference type="EMBL" id="NMQW01000015">
    <property type="protein sequence ID" value="OXM86348.1"/>
    <property type="molecule type" value="Genomic_DNA"/>
</dbReference>
<evidence type="ECO:0000256" key="2">
    <source>
        <dbReference type="ARBA" id="ARBA00022475"/>
    </source>
</evidence>
<evidence type="ECO:0000256" key="4">
    <source>
        <dbReference type="ARBA" id="ARBA00022989"/>
    </source>
</evidence>
<dbReference type="PIRSF" id="PIRSF006483">
    <property type="entry name" value="Membrane_protein_YitT"/>
    <property type="match status" value="1"/>
</dbReference>
<feature type="domain" description="DUF2179" evidence="7">
    <location>
        <begin position="238"/>
        <end position="292"/>
    </location>
</feature>
<dbReference type="InterPro" id="IPR051461">
    <property type="entry name" value="UPF0750_membrane"/>
</dbReference>
<feature type="transmembrane region" description="Helical" evidence="6">
    <location>
        <begin position="100"/>
        <end position="118"/>
    </location>
</feature>
<feature type="transmembrane region" description="Helical" evidence="6">
    <location>
        <begin position="27"/>
        <end position="48"/>
    </location>
</feature>
<keyword evidence="4 6" id="KW-1133">Transmembrane helix</keyword>
<evidence type="ECO:0000313" key="8">
    <source>
        <dbReference type="EMBL" id="OXM86348.1"/>
    </source>
</evidence>
<keyword evidence="5 6" id="KW-0472">Membrane</keyword>
<feature type="transmembrane region" description="Helical" evidence="6">
    <location>
        <begin position="75"/>
        <end position="93"/>
    </location>
</feature>
<name>A0A229USE2_9BACL</name>
<evidence type="ECO:0000256" key="5">
    <source>
        <dbReference type="ARBA" id="ARBA00023136"/>
    </source>
</evidence>
<feature type="transmembrane region" description="Helical" evidence="6">
    <location>
        <begin position="192"/>
        <end position="212"/>
    </location>
</feature>
<feature type="transmembrane region" description="Helical" evidence="6">
    <location>
        <begin position="124"/>
        <end position="143"/>
    </location>
</feature>
<reference evidence="8 9" key="1">
    <citation type="submission" date="2017-07" db="EMBL/GenBank/DDBJ databases">
        <title>Genome sequencing and assembly of Paenibacillus rigui.</title>
        <authorList>
            <person name="Mayilraj S."/>
        </authorList>
    </citation>
    <scope>NUCLEOTIDE SEQUENCE [LARGE SCALE GENOMIC DNA]</scope>
    <source>
        <strain evidence="8 9">JCM 16352</strain>
    </source>
</reference>
<evidence type="ECO:0000256" key="3">
    <source>
        <dbReference type="ARBA" id="ARBA00022692"/>
    </source>
</evidence>
<dbReference type="AlphaFoldDB" id="A0A229USE2"/>
<keyword evidence="3 6" id="KW-0812">Transmembrane</keyword>
<organism evidence="8 9">
    <name type="scientific">Paenibacillus rigui</name>
    <dbReference type="NCBI Taxonomy" id="554312"/>
    <lineage>
        <taxon>Bacteria</taxon>
        <taxon>Bacillati</taxon>
        <taxon>Bacillota</taxon>
        <taxon>Bacilli</taxon>
        <taxon>Bacillales</taxon>
        <taxon>Paenibacillaceae</taxon>
        <taxon>Paenibacillus</taxon>
    </lineage>
</organism>
<accession>A0A229USE2</accession>
<dbReference type="InterPro" id="IPR019264">
    <property type="entry name" value="DUF2179"/>
</dbReference>
<evidence type="ECO:0000313" key="9">
    <source>
        <dbReference type="Proteomes" id="UP000215509"/>
    </source>
</evidence>
<keyword evidence="2" id="KW-1003">Cell membrane</keyword>
<keyword evidence="9" id="KW-1185">Reference proteome</keyword>
<protein>
    <recommendedName>
        <fullName evidence="7">DUF2179 domain-containing protein</fullName>
    </recommendedName>
</protein>
<dbReference type="InterPro" id="IPR003740">
    <property type="entry name" value="YitT"/>
</dbReference>
<dbReference type="Gene3D" id="3.30.70.120">
    <property type="match status" value="1"/>
</dbReference>
<dbReference type="Pfam" id="PF02588">
    <property type="entry name" value="YitT_membrane"/>
    <property type="match status" value="1"/>
</dbReference>
<comment type="caution">
    <text evidence="8">The sequence shown here is derived from an EMBL/GenBank/DDBJ whole genome shotgun (WGS) entry which is preliminary data.</text>
</comment>
<dbReference type="OrthoDB" id="1758221at2"/>
<dbReference type="InterPro" id="IPR015867">
    <property type="entry name" value="N-reg_PII/ATP_PRibTrfase_C"/>
</dbReference>
<dbReference type="Pfam" id="PF10035">
    <property type="entry name" value="DUF2179"/>
    <property type="match status" value="1"/>
</dbReference>
<dbReference type="Proteomes" id="UP000215509">
    <property type="component" value="Unassembled WGS sequence"/>
</dbReference>
<gene>
    <name evidence="8" type="ORF">CF651_10465</name>
</gene>
<dbReference type="CDD" id="cd16380">
    <property type="entry name" value="YitT_C"/>
    <property type="match status" value="1"/>
</dbReference>
<dbReference type="GO" id="GO:0005886">
    <property type="term" value="C:plasma membrane"/>
    <property type="evidence" value="ECO:0007669"/>
    <property type="project" value="UniProtKB-SubCell"/>
</dbReference>
<dbReference type="PANTHER" id="PTHR33545">
    <property type="entry name" value="UPF0750 MEMBRANE PROTEIN YITT-RELATED"/>
    <property type="match status" value="1"/>
</dbReference>
<feature type="transmembrane region" description="Helical" evidence="6">
    <location>
        <begin position="164"/>
        <end position="186"/>
    </location>
</feature>